<dbReference type="EMBL" id="JBITYG010000013">
    <property type="protein sequence ID" value="MFI9105651.1"/>
    <property type="molecule type" value="Genomic_DNA"/>
</dbReference>
<protein>
    <recommendedName>
        <fullName evidence="4">Integral membrane protein</fullName>
    </recommendedName>
</protein>
<proteinExistence type="predicted"/>
<keyword evidence="3" id="KW-1185">Reference proteome</keyword>
<keyword evidence="1" id="KW-1133">Transmembrane helix</keyword>
<evidence type="ECO:0008006" key="4">
    <source>
        <dbReference type="Google" id="ProtNLM"/>
    </source>
</evidence>
<keyword evidence="1" id="KW-0812">Transmembrane</keyword>
<feature type="transmembrane region" description="Helical" evidence="1">
    <location>
        <begin position="146"/>
        <end position="163"/>
    </location>
</feature>
<accession>A0ABW8CGR8</accession>
<dbReference type="RefSeq" id="WP_250976238.1">
    <property type="nucleotide sequence ID" value="NZ_JBITYG010000013.1"/>
</dbReference>
<feature type="transmembrane region" description="Helical" evidence="1">
    <location>
        <begin position="20"/>
        <end position="42"/>
    </location>
</feature>
<evidence type="ECO:0000313" key="3">
    <source>
        <dbReference type="Proteomes" id="UP001614394"/>
    </source>
</evidence>
<keyword evidence="1" id="KW-0472">Membrane</keyword>
<sequence>MVKRSRSRRMAESAWGVLLVGKAVILSAVVALLLASGVWVSWGTAQHVMLSKGRERGTMTVAACGDKTCTGPFVPTGPATARPRVTITRSVTHRTGEKLKVAVEPGTDDVVRTGWSGVLYAWVPLGGALLLAALVLAGGLRMPRSAWTAGLAGAALMVAAFALL</sequence>
<dbReference type="Proteomes" id="UP001614394">
    <property type="component" value="Unassembled WGS sequence"/>
</dbReference>
<organism evidence="2 3">
    <name type="scientific">Streptomyces fildesensis</name>
    <dbReference type="NCBI Taxonomy" id="375757"/>
    <lineage>
        <taxon>Bacteria</taxon>
        <taxon>Bacillati</taxon>
        <taxon>Actinomycetota</taxon>
        <taxon>Actinomycetes</taxon>
        <taxon>Kitasatosporales</taxon>
        <taxon>Streptomycetaceae</taxon>
        <taxon>Streptomyces</taxon>
    </lineage>
</organism>
<comment type="caution">
    <text evidence="2">The sequence shown here is derived from an EMBL/GenBank/DDBJ whole genome shotgun (WGS) entry which is preliminary data.</text>
</comment>
<evidence type="ECO:0000313" key="2">
    <source>
        <dbReference type="EMBL" id="MFI9105651.1"/>
    </source>
</evidence>
<reference evidence="2 3" key="1">
    <citation type="submission" date="2024-10" db="EMBL/GenBank/DDBJ databases">
        <title>The Natural Products Discovery Center: Release of the First 8490 Sequenced Strains for Exploring Actinobacteria Biosynthetic Diversity.</title>
        <authorList>
            <person name="Kalkreuter E."/>
            <person name="Kautsar S.A."/>
            <person name="Yang D."/>
            <person name="Bader C.D."/>
            <person name="Teijaro C.N."/>
            <person name="Fluegel L."/>
            <person name="Davis C.M."/>
            <person name="Simpson J.R."/>
            <person name="Lauterbach L."/>
            <person name="Steele A.D."/>
            <person name="Gui C."/>
            <person name="Meng S."/>
            <person name="Li G."/>
            <person name="Viehrig K."/>
            <person name="Ye F."/>
            <person name="Su P."/>
            <person name="Kiefer A.F."/>
            <person name="Nichols A."/>
            <person name="Cepeda A.J."/>
            <person name="Yan W."/>
            <person name="Fan B."/>
            <person name="Jiang Y."/>
            <person name="Adhikari A."/>
            <person name="Zheng C.-J."/>
            <person name="Schuster L."/>
            <person name="Cowan T.M."/>
            <person name="Smanski M.J."/>
            <person name="Chevrette M.G."/>
            <person name="De Carvalho L.P.S."/>
            <person name="Shen B."/>
        </authorList>
    </citation>
    <scope>NUCLEOTIDE SEQUENCE [LARGE SCALE GENOMIC DNA]</scope>
    <source>
        <strain evidence="2 3">NPDC053399</strain>
    </source>
</reference>
<gene>
    <name evidence="2" type="ORF">ACIGXA_34620</name>
</gene>
<evidence type="ECO:0000256" key="1">
    <source>
        <dbReference type="SAM" id="Phobius"/>
    </source>
</evidence>
<name>A0ABW8CGR8_9ACTN</name>
<feature type="transmembrane region" description="Helical" evidence="1">
    <location>
        <begin position="119"/>
        <end position="139"/>
    </location>
</feature>